<accession>A0AAW1UGC6</accession>
<feature type="region of interest" description="Disordered" evidence="1">
    <location>
        <begin position="1"/>
        <end position="24"/>
    </location>
</feature>
<dbReference type="Proteomes" id="UP001431783">
    <property type="component" value="Unassembled WGS sequence"/>
</dbReference>
<name>A0AAW1UGC6_9CUCU</name>
<proteinExistence type="predicted"/>
<protein>
    <submittedName>
        <fullName evidence="2">Uncharacterized protein</fullName>
    </submittedName>
</protein>
<feature type="region of interest" description="Disordered" evidence="1">
    <location>
        <begin position="91"/>
        <end position="114"/>
    </location>
</feature>
<dbReference type="EMBL" id="JARQZJ010000080">
    <property type="protein sequence ID" value="KAK9882671.1"/>
    <property type="molecule type" value="Genomic_DNA"/>
</dbReference>
<evidence type="ECO:0000313" key="2">
    <source>
        <dbReference type="EMBL" id="KAK9882671.1"/>
    </source>
</evidence>
<dbReference type="AlphaFoldDB" id="A0AAW1UGC6"/>
<feature type="compositionally biased region" description="Low complexity" evidence="1">
    <location>
        <begin position="102"/>
        <end position="111"/>
    </location>
</feature>
<reference evidence="2 3" key="1">
    <citation type="submission" date="2023-03" db="EMBL/GenBank/DDBJ databases">
        <title>Genome insight into feeding habits of ladybird beetles.</title>
        <authorList>
            <person name="Li H.-S."/>
            <person name="Huang Y.-H."/>
            <person name="Pang H."/>
        </authorList>
    </citation>
    <scope>NUCLEOTIDE SEQUENCE [LARGE SCALE GENOMIC DNA]</scope>
    <source>
        <strain evidence="2">SYSU_2023b</strain>
        <tissue evidence="2">Whole body</tissue>
    </source>
</reference>
<evidence type="ECO:0000256" key="1">
    <source>
        <dbReference type="SAM" id="MobiDB-lite"/>
    </source>
</evidence>
<organism evidence="2 3">
    <name type="scientific">Henosepilachna vigintioctopunctata</name>
    <dbReference type="NCBI Taxonomy" id="420089"/>
    <lineage>
        <taxon>Eukaryota</taxon>
        <taxon>Metazoa</taxon>
        <taxon>Ecdysozoa</taxon>
        <taxon>Arthropoda</taxon>
        <taxon>Hexapoda</taxon>
        <taxon>Insecta</taxon>
        <taxon>Pterygota</taxon>
        <taxon>Neoptera</taxon>
        <taxon>Endopterygota</taxon>
        <taxon>Coleoptera</taxon>
        <taxon>Polyphaga</taxon>
        <taxon>Cucujiformia</taxon>
        <taxon>Coccinelloidea</taxon>
        <taxon>Coccinellidae</taxon>
        <taxon>Epilachninae</taxon>
        <taxon>Epilachnini</taxon>
        <taxon>Henosepilachna</taxon>
    </lineage>
</organism>
<sequence length="121" mass="13927">MINLKKNRTKTSNNEQSTENKKILREGQAYKMELNSDEKPGSWNLEIVIQYLEVFEVKDIIYFNKDTSGSVDKGEFYQITNEAVTTLNSEAGSKSIKRLHQNKPSSPSMNSKSDKKRIFFV</sequence>
<comment type="caution">
    <text evidence="2">The sequence shown here is derived from an EMBL/GenBank/DDBJ whole genome shotgun (WGS) entry which is preliminary data.</text>
</comment>
<gene>
    <name evidence="2" type="ORF">WA026_022722</name>
</gene>
<keyword evidence="3" id="KW-1185">Reference proteome</keyword>
<evidence type="ECO:0000313" key="3">
    <source>
        <dbReference type="Proteomes" id="UP001431783"/>
    </source>
</evidence>